<dbReference type="EMBL" id="PZQS01000012">
    <property type="protein sequence ID" value="PVD20641.1"/>
    <property type="molecule type" value="Genomic_DNA"/>
</dbReference>
<comment type="caution">
    <text evidence="1">The sequence shown here is derived from an EMBL/GenBank/DDBJ whole genome shotgun (WGS) entry which is preliminary data.</text>
</comment>
<dbReference type="Proteomes" id="UP000245119">
    <property type="component" value="Linkage Group LG12"/>
</dbReference>
<name>A0A2T7NHJ0_POMCA</name>
<accession>A0A2T7NHJ0</accession>
<reference evidence="1 2" key="1">
    <citation type="submission" date="2018-04" db="EMBL/GenBank/DDBJ databases">
        <title>The genome of golden apple snail Pomacea canaliculata provides insight into stress tolerance and invasive adaptation.</title>
        <authorList>
            <person name="Liu C."/>
            <person name="Liu B."/>
            <person name="Ren Y."/>
            <person name="Zhang Y."/>
            <person name="Wang H."/>
            <person name="Li S."/>
            <person name="Jiang F."/>
            <person name="Yin L."/>
            <person name="Zhang G."/>
            <person name="Qian W."/>
            <person name="Fan W."/>
        </authorList>
    </citation>
    <scope>NUCLEOTIDE SEQUENCE [LARGE SCALE GENOMIC DNA]</scope>
    <source>
        <strain evidence="1">SZHN2017</strain>
        <tissue evidence="1">Muscle</tissue>
    </source>
</reference>
<evidence type="ECO:0000313" key="2">
    <source>
        <dbReference type="Proteomes" id="UP000245119"/>
    </source>
</evidence>
<keyword evidence="2" id="KW-1185">Reference proteome</keyword>
<protein>
    <submittedName>
        <fullName evidence="1">Uncharacterized protein</fullName>
    </submittedName>
</protein>
<sequence>MFIALMTGAENSQSYRSLISLITPPAVYQFRALLARQAAHRCRCALARSSPLRCLHGDVTQEPPGPGQNVTSAALYILDVETPTASPCPSPPPCWTCLPSLVPGGERHERKAAEVPALFLCAHCCVCCWGFEISFRHLHGLSTRSLLDMHRRRLFSTYDLCIFVEALHHGTRITLIEHQTKPLQGELSPLLPLLESDAFLSEAVRHHERKWNTEVFLLKR</sequence>
<proteinExistence type="predicted"/>
<evidence type="ECO:0000313" key="1">
    <source>
        <dbReference type="EMBL" id="PVD20641.1"/>
    </source>
</evidence>
<dbReference type="AlphaFoldDB" id="A0A2T7NHJ0"/>
<gene>
    <name evidence="1" type="ORF">C0Q70_18799</name>
</gene>
<organism evidence="1 2">
    <name type="scientific">Pomacea canaliculata</name>
    <name type="common">Golden apple snail</name>
    <dbReference type="NCBI Taxonomy" id="400727"/>
    <lineage>
        <taxon>Eukaryota</taxon>
        <taxon>Metazoa</taxon>
        <taxon>Spiralia</taxon>
        <taxon>Lophotrochozoa</taxon>
        <taxon>Mollusca</taxon>
        <taxon>Gastropoda</taxon>
        <taxon>Caenogastropoda</taxon>
        <taxon>Architaenioglossa</taxon>
        <taxon>Ampullarioidea</taxon>
        <taxon>Ampullariidae</taxon>
        <taxon>Pomacea</taxon>
    </lineage>
</organism>